<dbReference type="EMBL" id="BAABAA010000004">
    <property type="protein sequence ID" value="GAA3563775.1"/>
    <property type="molecule type" value="Genomic_DNA"/>
</dbReference>
<dbReference type="Pfam" id="PF13229">
    <property type="entry name" value="Beta_helix"/>
    <property type="match status" value="1"/>
</dbReference>
<dbReference type="InterPro" id="IPR039448">
    <property type="entry name" value="Beta_helix"/>
</dbReference>
<evidence type="ECO:0000313" key="6">
    <source>
        <dbReference type="Proteomes" id="UP001501222"/>
    </source>
</evidence>
<dbReference type="PANTHER" id="PTHR22990:SF15">
    <property type="entry name" value="F-BOX ONLY PROTEIN 10"/>
    <property type="match status" value="1"/>
</dbReference>
<name>A0ABP6XC04_9ACTN</name>
<evidence type="ECO:0000256" key="1">
    <source>
        <dbReference type="ARBA" id="ARBA00004906"/>
    </source>
</evidence>
<dbReference type="Proteomes" id="UP001501222">
    <property type="component" value="Unassembled WGS sequence"/>
</dbReference>
<dbReference type="InterPro" id="IPR022441">
    <property type="entry name" value="Para_beta_helix_rpt-2"/>
</dbReference>
<dbReference type="SUPFAM" id="SSF51126">
    <property type="entry name" value="Pectin lyase-like"/>
    <property type="match status" value="2"/>
</dbReference>
<accession>A0ABP6XC04</accession>
<dbReference type="NCBIfam" id="TIGR03804">
    <property type="entry name" value="para_beta_helix"/>
    <property type="match status" value="1"/>
</dbReference>
<sequence length="377" mass="38442">MAVTGSAVAFPAAAARPASVSAPRCGETITTDLKLRADLIDCPGVGLVIGADNITVDLNGHTIDGDNTQADCPSDSPCDIGVSNLAGHDGVIVRGGVIRQFAVAVFADGAGRIRLRQLTVRNNFGVGIVVVDSTDAVIQKNRVTGTDGTAVVLVGVRGGTVENNTLDHNNHGIAAANGSSRITIVRNVLSQQRGSALDLGGGATGNRVEGNRLTDNGDGIVLEEAHGNLISGNQVTGSGTFGFPDTAGFGIVIDGGDRNKLVRNTVTGGRGPAIFVATLDAPTAAEHNIVARNVASSRQYDGIFVDGNATATVLERNITNHNGGDGIHVYAPTTTLTRNTADYNHDLGIEAVPGVTDGGGNHAAHNGNHAQCTNVVC</sequence>
<keyword evidence="6" id="KW-1185">Reference proteome</keyword>
<feature type="domain" description="Right handed beta helix" evidence="4">
    <location>
        <begin position="160"/>
        <end position="339"/>
    </location>
</feature>
<comment type="pathway">
    <text evidence="1">Protein modification; protein ubiquitination.</text>
</comment>
<reference evidence="6" key="1">
    <citation type="journal article" date="2019" name="Int. J. Syst. Evol. Microbiol.">
        <title>The Global Catalogue of Microorganisms (GCM) 10K type strain sequencing project: providing services to taxonomists for standard genome sequencing and annotation.</title>
        <authorList>
            <consortium name="The Broad Institute Genomics Platform"/>
            <consortium name="The Broad Institute Genome Sequencing Center for Infectious Disease"/>
            <person name="Wu L."/>
            <person name="Ma J."/>
        </authorList>
    </citation>
    <scope>NUCLEOTIDE SEQUENCE [LARGE SCALE GENOMIC DNA]</scope>
    <source>
        <strain evidence="6">JCM 16928</strain>
    </source>
</reference>
<comment type="caution">
    <text evidence="5">The sequence shown here is derived from an EMBL/GenBank/DDBJ whole genome shotgun (WGS) entry which is preliminary data.</text>
</comment>
<dbReference type="SMART" id="SM00710">
    <property type="entry name" value="PbH1"/>
    <property type="match status" value="10"/>
</dbReference>
<dbReference type="InterPro" id="IPR051550">
    <property type="entry name" value="SCF-Subunits/Alg-Epimerases"/>
</dbReference>
<keyword evidence="2" id="KW-0677">Repeat</keyword>
<keyword evidence="3" id="KW-0833">Ubl conjugation pathway</keyword>
<dbReference type="InterPro" id="IPR006626">
    <property type="entry name" value="PbH1"/>
</dbReference>
<organism evidence="5 6">
    <name type="scientific">Kribbella ginsengisoli</name>
    <dbReference type="NCBI Taxonomy" id="363865"/>
    <lineage>
        <taxon>Bacteria</taxon>
        <taxon>Bacillati</taxon>
        <taxon>Actinomycetota</taxon>
        <taxon>Actinomycetes</taxon>
        <taxon>Propionibacteriales</taxon>
        <taxon>Kribbellaceae</taxon>
        <taxon>Kribbella</taxon>
    </lineage>
</organism>
<dbReference type="Gene3D" id="2.160.20.10">
    <property type="entry name" value="Single-stranded right-handed beta-helix, Pectin lyase-like"/>
    <property type="match status" value="2"/>
</dbReference>
<dbReference type="InterPro" id="IPR012334">
    <property type="entry name" value="Pectin_lyas_fold"/>
</dbReference>
<evidence type="ECO:0000259" key="4">
    <source>
        <dbReference type="Pfam" id="PF13229"/>
    </source>
</evidence>
<dbReference type="InterPro" id="IPR011050">
    <property type="entry name" value="Pectin_lyase_fold/virulence"/>
</dbReference>
<evidence type="ECO:0000256" key="3">
    <source>
        <dbReference type="ARBA" id="ARBA00022786"/>
    </source>
</evidence>
<protein>
    <recommendedName>
        <fullName evidence="4">Right handed beta helix domain-containing protein</fullName>
    </recommendedName>
</protein>
<evidence type="ECO:0000313" key="5">
    <source>
        <dbReference type="EMBL" id="GAA3563775.1"/>
    </source>
</evidence>
<gene>
    <name evidence="5" type="ORF">GCM10022235_35330</name>
</gene>
<evidence type="ECO:0000256" key="2">
    <source>
        <dbReference type="ARBA" id="ARBA00022737"/>
    </source>
</evidence>
<dbReference type="PANTHER" id="PTHR22990">
    <property type="entry name" value="F-BOX ONLY PROTEIN"/>
    <property type="match status" value="1"/>
</dbReference>
<proteinExistence type="predicted"/>